<gene>
    <name evidence="1" type="ORF">DEE74_16575</name>
</gene>
<proteinExistence type="predicted"/>
<comment type="caution">
    <text evidence="1">The sequence shown here is derived from an EMBL/GenBank/DDBJ whole genome shotgun (WGS) entry which is preliminary data.</text>
</comment>
<protein>
    <recommendedName>
        <fullName evidence="3">Hypervirulence associated protein TUDOR domain-containing protein</fullName>
    </recommendedName>
</protein>
<evidence type="ECO:0000313" key="2">
    <source>
        <dbReference type="Proteomes" id="UP001199322"/>
    </source>
</evidence>
<dbReference type="RefSeq" id="WP_182553370.1">
    <property type="nucleotide sequence ID" value="NZ_QGAQ01000015.1"/>
</dbReference>
<organism evidence="1 2">
    <name type="scientific">Ralstonia pickettii</name>
    <name type="common">Burkholderia pickettii</name>
    <dbReference type="NCBI Taxonomy" id="329"/>
    <lineage>
        <taxon>Bacteria</taxon>
        <taxon>Pseudomonadati</taxon>
        <taxon>Pseudomonadota</taxon>
        <taxon>Betaproteobacteria</taxon>
        <taxon>Burkholderiales</taxon>
        <taxon>Burkholderiaceae</taxon>
        <taxon>Ralstonia</taxon>
    </lineage>
</organism>
<sequence>MSNKAFISDWTKVIRSLPMDSAAEQVHESKMQQGGQGTPEALAVGDTVTWTSQSSGYTRTKKGVIEEVVPPQGKPNRDQFPQLYRSAGVGAPRNHASYVVRVAGKTAKSAGTVYWPRSAGLKKM</sequence>
<evidence type="ECO:0000313" key="1">
    <source>
        <dbReference type="EMBL" id="MBX3891478.1"/>
    </source>
</evidence>
<dbReference type="Proteomes" id="UP001199322">
    <property type="component" value="Unassembled WGS sequence"/>
</dbReference>
<name>A0AAW4Q6S0_RALPI</name>
<accession>A0AAW4Q6S0</accession>
<reference evidence="1" key="1">
    <citation type="submission" date="2018-06" db="EMBL/GenBank/DDBJ databases">
        <authorList>
            <person name="O'Rourke A."/>
        </authorList>
    </citation>
    <scope>NUCLEOTIDE SEQUENCE</scope>
    <source>
        <strain evidence="1">132550021-3</strain>
    </source>
</reference>
<dbReference type="EMBL" id="QGBI01000015">
    <property type="protein sequence ID" value="MBX3891478.1"/>
    <property type="molecule type" value="Genomic_DNA"/>
</dbReference>
<dbReference type="AlphaFoldDB" id="A0AAW4Q6S0"/>
<evidence type="ECO:0008006" key="3">
    <source>
        <dbReference type="Google" id="ProtNLM"/>
    </source>
</evidence>